<keyword evidence="1 2" id="KW-0238">DNA-binding</keyword>
<protein>
    <submittedName>
        <fullName evidence="4">Transcriptional regulator, TetR family</fullName>
    </submittedName>
</protein>
<keyword evidence="5" id="KW-1185">Reference proteome</keyword>
<dbReference type="GeneID" id="9742469"/>
<gene>
    <name evidence="4" type="ordered locus">Mpet_0031</name>
</gene>
<dbReference type="InterPro" id="IPR036271">
    <property type="entry name" value="Tet_transcr_reg_TetR-rel_C_sf"/>
</dbReference>
<dbReference type="Proteomes" id="UP000006565">
    <property type="component" value="Chromosome"/>
</dbReference>
<dbReference type="SUPFAM" id="SSF48498">
    <property type="entry name" value="Tetracyclin repressor-like, C-terminal domain"/>
    <property type="match status" value="1"/>
</dbReference>
<evidence type="ECO:0000256" key="1">
    <source>
        <dbReference type="ARBA" id="ARBA00023125"/>
    </source>
</evidence>
<dbReference type="PRINTS" id="PR00455">
    <property type="entry name" value="HTHTETR"/>
</dbReference>
<name>E1RDC8_METP4</name>
<evidence type="ECO:0000313" key="5">
    <source>
        <dbReference type="Proteomes" id="UP000006565"/>
    </source>
</evidence>
<evidence type="ECO:0000256" key="2">
    <source>
        <dbReference type="PROSITE-ProRule" id="PRU00335"/>
    </source>
</evidence>
<feature type="domain" description="HTH tetR-type" evidence="3">
    <location>
        <begin position="12"/>
        <end position="72"/>
    </location>
</feature>
<dbReference type="RefSeq" id="WP_013327991.1">
    <property type="nucleotide sequence ID" value="NC_014507.1"/>
</dbReference>
<dbReference type="PANTHER" id="PTHR30055">
    <property type="entry name" value="HTH-TYPE TRANSCRIPTIONAL REGULATOR RUTR"/>
    <property type="match status" value="1"/>
</dbReference>
<dbReference type="GO" id="GO:0003677">
    <property type="term" value="F:DNA binding"/>
    <property type="evidence" value="ECO:0007669"/>
    <property type="project" value="UniProtKB-UniRule"/>
</dbReference>
<dbReference type="SUPFAM" id="SSF46689">
    <property type="entry name" value="Homeodomain-like"/>
    <property type="match status" value="1"/>
</dbReference>
<evidence type="ECO:0000313" key="4">
    <source>
        <dbReference type="EMBL" id="ADN34812.1"/>
    </source>
</evidence>
<sequence length="207" mass="22898">MEDGNHKKRPIADKRKAILDSALALFTERGFHGTPTSLIASEAGVATGTLFHYFATKEELIEELYLDIKREAGNEVGRGTEIRGDLDSDLMKISSNYFFWGIKNPAKIKFMEQFCLSPYVPADTREEGISNFLFLSEIIESGIKSGQIKPLPVELTIRMATKFLNALIEYAAAPGQGCDADELFGLAYPVLEDGLRNRAIAFPDKTG</sequence>
<dbReference type="STRING" id="679926.Mpet_0031"/>
<organism evidence="4 5">
    <name type="scientific">Methanolacinia petrolearia (strain DSM 11571 / OCM 486 / SEBR 4847)</name>
    <name type="common">Methanoplanus petrolearius</name>
    <dbReference type="NCBI Taxonomy" id="679926"/>
    <lineage>
        <taxon>Archaea</taxon>
        <taxon>Methanobacteriati</taxon>
        <taxon>Methanobacteriota</taxon>
        <taxon>Stenosarchaea group</taxon>
        <taxon>Methanomicrobia</taxon>
        <taxon>Methanomicrobiales</taxon>
        <taxon>Methanomicrobiaceae</taxon>
        <taxon>Methanolacinia</taxon>
    </lineage>
</organism>
<dbReference type="EMBL" id="CP002117">
    <property type="protein sequence ID" value="ADN34812.1"/>
    <property type="molecule type" value="Genomic_DNA"/>
</dbReference>
<dbReference type="InterPro" id="IPR001647">
    <property type="entry name" value="HTH_TetR"/>
</dbReference>
<accession>E1RDC8</accession>
<dbReference type="PROSITE" id="PS50977">
    <property type="entry name" value="HTH_TETR_2"/>
    <property type="match status" value="1"/>
</dbReference>
<dbReference type="AlphaFoldDB" id="E1RDC8"/>
<dbReference type="InterPro" id="IPR050109">
    <property type="entry name" value="HTH-type_TetR-like_transc_reg"/>
</dbReference>
<dbReference type="eggNOG" id="arCOG02645">
    <property type="taxonomic scope" value="Archaea"/>
</dbReference>
<evidence type="ECO:0000259" key="3">
    <source>
        <dbReference type="PROSITE" id="PS50977"/>
    </source>
</evidence>
<reference evidence="4 5" key="1">
    <citation type="journal article" date="2010" name="Stand. Genomic Sci.">
        <title>Complete genome sequence of Methanoplanus petrolearius type strain (SEBR 4847).</title>
        <authorList>
            <person name="Brambilla E."/>
            <person name="Djao O.D."/>
            <person name="Daligault H."/>
            <person name="Lapidus A."/>
            <person name="Lucas S."/>
            <person name="Hammon N."/>
            <person name="Nolan M."/>
            <person name="Tice H."/>
            <person name="Cheng J.F."/>
            <person name="Han C."/>
            <person name="Tapia R."/>
            <person name="Goodwin L."/>
            <person name="Pitluck S."/>
            <person name="Liolios K."/>
            <person name="Ivanova N."/>
            <person name="Mavromatis K."/>
            <person name="Mikhailova N."/>
            <person name="Pati A."/>
            <person name="Chen A."/>
            <person name="Palaniappan K."/>
            <person name="Land M."/>
            <person name="Hauser L."/>
            <person name="Chang Y.J."/>
            <person name="Jeffries C.D."/>
            <person name="Rohde M."/>
            <person name="Spring S."/>
            <person name="Sikorski J."/>
            <person name="Goker M."/>
            <person name="Woyke T."/>
            <person name="Bristow J."/>
            <person name="Eisen J.A."/>
            <person name="Markowitz V."/>
            <person name="Hugenholtz P."/>
            <person name="Kyrpides N.C."/>
            <person name="Klenk H.P."/>
        </authorList>
    </citation>
    <scope>NUCLEOTIDE SEQUENCE [LARGE SCALE GENOMIC DNA]</scope>
    <source>
        <strain evidence="5">DSM 11571 / OCM 486 / SEBR 4847</strain>
    </source>
</reference>
<dbReference type="Pfam" id="PF00440">
    <property type="entry name" value="TetR_N"/>
    <property type="match status" value="1"/>
</dbReference>
<feature type="DNA-binding region" description="H-T-H motif" evidence="2">
    <location>
        <begin position="35"/>
        <end position="54"/>
    </location>
</feature>
<dbReference type="PANTHER" id="PTHR30055:SF222">
    <property type="entry name" value="REGULATORY PROTEIN"/>
    <property type="match status" value="1"/>
</dbReference>
<dbReference type="HOGENOM" id="CLU_069356_12_9_2"/>
<dbReference type="KEGG" id="mpi:Mpet_0031"/>
<dbReference type="InterPro" id="IPR009057">
    <property type="entry name" value="Homeodomain-like_sf"/>
</dbReference>
<dbReference type="Gene3D" id="1.10.357.10">
    <property type="entry name" value="Tetracycline Repressor, domain 2"/>
    <property type="match status" value="1"/>
</dbReference>
<proteinExistence type="predicted"/>
<dbReference type="OrthoDB" id="135877at2157"/>